<comment type="caution">
    <text evidence="2">The sequence shown here is derived from an EMBL/GenBank/DDBJ whole genome shotgun (WGS) entry which is preliminary data.</text>
</comment>
<organism evidence="2 3">
    <name type="scientific">Diplodia seriata</name>
    <dbReference type="NCBI Taxonomy" id="420778"/>
    <lineage>
        <taxon>Eukaryota</taxon>
        <taxon>Fungi</taxon>
        <taxon>Dikarya</taxon>
        <taxon>Ascomycota</taxon>
        <taxon>Pezizomycotina</taxon>
        <taxon>Dothideomycetes</taxon>
        <taxon>Dothideomycetes incertae sedis</taxon>
        <taxon>Botryosphaeriales</taxon>
        <taxon>Botryosphaeriaceae</taxon>
        <taxon>Diplodia</taxon>
    </lineage>
</organism>
<evidence type="ECO:0000256" key="1">
    <source>
        <dbReference type="SAM" id="MobiDB-lite"/>
    </source>
</evidence>
<feature type="region of interest" description="Disordered" evidence="1">
    <location>
        <begin position="1"/>
        <end position="198"/>
    </location>
</feature>
<evidence type="ECO:0000313" key="2">
    <source>
        <dbReference type="EMBL" id="KKY16234.1"/>
    </source>
</evidence>
<accession>A0A0G2E0B4</accession>
<gene>
    <name evidence="2" type="ORF">UCDDS831_g07172</name>
</gene>
<feature type="compositionally biased region" description="Basic and acidic residues" evidence="1">
    <location>
        <begin position="147"/>
        <end position="174"/>
    </location>
</feature>
<evidence type="ECO:0008006" key="4">
    <source>
        <dbReference type="Google" id="ProtNLM"/>
    </source>
</evidence>
<dbReference type="PANTHER" id="PTHR41805">
    <property type="entry name" value="EXPRESSED PROTEIN"/>
    <property type="match status" value="1"/>
</dbReference>
<reference evidence="2 3" key="2">
    <citation type="submission" date="2015-05" db="EMBL/GenBank/DDBJ databases">
        <title>Distinctive expansion of gene families associated with plant cell wall degradation and secondary metabolism in the genomes of grapevine trunk pathogens.</title>
        <authorList>
            <person name="Lawrence D.P."/>
            <person name="Travadon R."/>
            <person name="Rolshausen P.E."/>
            <person name="Baumgartner K."/>
        </authorList>
    </citation>
    <scope>NUCLEOTIDE SEQUENCE [LARGE SCALE GENOMIC DNA]</scope>
    <source>
        <strain evidence="2">DS831</strain>
    </source>
</reference>
<dbReference type="AlphaFoldDB" id="A0A0G2E0B4"/>
<evidence type="ECO:0000313" key="3">
    <source>
        <dbReference type="Proteomes" id="UP000034182"/>
    </source>
</evidence>
<protein>
    <recommendedName>
        <fullName evidence="4">rRNA-processing protein FYV7</fullName>
    </recommendedName>
</protein>
<feature type="compositionally biased region" description="Basic and acidic residues" evidence="1">
    <location>
        <begin position="1"/>
        <end position="14"/>
    </location>
</feature>
<dbReference type="PANTHER" id="PTHR41805:SF1">
    <property type="entry name" value="RRNA-PROCESSING PROTEIN FYV7"/>
    <property type="match status" value="1"/>
</dbReference>
<name>A0A0G2E0B4_9PEZI</name>
<feature type="compositionally biased region" description="Basic and acidic residues" evidence="1">
    <location>
        <begin position="65"/>
        <end position="81"/>
    </location>
</feature>
<feature type="compositionally biased region" description="Basic and acidic residues" evidence="1">
    <location>
        <begin position="89"/>
        <end position="108"/>
    </location>
</feature>
<dbReference type="EMBL" id="LAQI01000172">
    <property type="protein sequence ID" value="KKY16234.1"/>
    <property type="molecule type" value="Genomic_DNA"/>
</dbReference>
<dbReference type="Proteomes" id="UP000034182">
    <property type="component" value="Unassembled WGS sequence"/>
</dbReference>
<reference evidence="2 3" key="1">
    <citation type="submission" date="2015-03" db="EMBL/GenBank/DDBJ databases">
        <authorList>
            <person name="Morales-Cruz A."/>
            <person name="Amrine K.C."/>
            <person name="Cantu D."/>
        </authorList>
    </citation>
    <scope>NUCLEOTIDE SEQUENCE [LARGE SCALE GENOMIC DNA]</scope>
    <source>
        <strain evidence="2">DS831</strain>
    </source>
</reference>
<proteinExistence type="predicted"/>
<sequence>MPAKRQHDDHDARPHSKRPRPGNAPARGGFSVGPANLPDGTHRRKVQKIKKDLIHKAKVKKQYAKIREHELHDQKPHKPDHDEDGSDEDEKKSPGPEPTLELHAERQAMLDAPSPEPEENTGQRERRPRKKQQRPQTFGKEAALGQKRKEEAEARRAAREEADRQRQEKLAARERMRKQMAKARTPGKDGKRRLGREAPVLLERVKRIVGDA</sequence>